<evidence type="ECO:0000313" key="1">
    <source>
        <dbReference type="Proteomes" id="UP000829999"/>
    </source>
</evidence>
<dbReference type="RefSeq" id="XP_050551677.1">
    <property type="nucleotide sequence ID" value="XM_050695720.1"/>
</dbReference>
<name>A0A9R0DQD8_SPOFR</name>
<dbReference type="OrthoDB" id="10056483at2759"/>
<protein>
    <submittedName>
        <fullName evidence="2">Uncharacterized protein LOC126911007</fullName>
    </submittedName>
</protein>
<reference evidence="2" key="1">
    <citation type="submission" date="2025-08" db="UniProtKB">
        <authorList>
            <consortium name="RefSeq"/>
        </authorList>
    </citation>
    <scope>IDENTIFICATION</scope>
    <source>
        <tissue evidence="2">Whole larval tissue</tissue>
    </source>
</reference>
<organism evidence="1 2">
    <name type="scientific">Spodoptera frugiperda</name>
    <name type="common">Fall armyworm</name>
    <dbReference type="NCBI Taxonomy" id="7108"/>
    <lineage>
        <taxon>Eukaryota</taxon>
        <taxon>Metazoa</taxon>
        <taxon>Ecdysozoa</taxon>
        <taxon>Arthropoda</taxon>
        <taxon>Hexapoda</taxon>
        <taxon>Insecta</taxon>
        <taxon>Pterygota</taxon>
        <taxon>Neoptera</taxon>
        <taxon>Endopterygota</taxon>
        <taxon>Lepidoptera</taxon>
        <taxon>Glossata</taxon>
        <taxon>Ditrysia</taxon>
        <taxon>Noctuoidea</taxon>
        <taxon>Noctuidae</taxon>
        <taxon>Amphipyrinae</taxon>
        <taxon>Spodoptera</taxon>
    </lineage>
</organism>
<dbReference type="GeneID" id="126911007"/>
<dbReference type="PANTHER" id="PTHR33332">
    <property type="entry name" value="REVERSE TRANSCRIPTASE DOMAIN-CONTAINING PROTEIN"/>
    <property type="match status" value="1"/>
</dbReference>
<gene>
    <name evidence="2" type="primary">LOC126911007</name>
</gene>
<sequence>MEGEPLQRVTEVKDLGIRFVSELHFRKHIMDVCKKAYRNLGFILRQANQFTNIAAVKALYEALVKSHLEYNAGVWSPHENKYKLMIERIQNKFTRFVYLKLYGVYPGYPLLYPTLFVLGMVGYYKLEVRREVALATYLFKVLRGKTHNPALLEELRLCVPDEYVWRRRRPRLLVVPCARTNLLQKAPLTRALHTLNTIADRMDLFTCTLNEFTRVTYEVVVKSSYNL</sequence>
<proteinExistence type="predicted"/>
<accession>A0A9R0DQD8</accession>
<evidence type="ECO:0000313" key="2">
    <source>
        <dbReference type="RefSeq" id="XP_050551677.1"/>
    </source>
</evidence>
<keyword evidence="1" id="KW-1185">Reference proteome</keyword>
<dbReference type="AlphaFoldDB" id="A0A9R0DQD8"/>
<dbReference type="Proteomes" id="UP000829999">
    <property type="component" value="Chromosome 9"/>
</dbReference>